<keyword evidence="2" id="KW-0472">Membrane</keyword>
<evidence type="ECO:0000313" key="4">
    <source>
        <dbReference type="Proteomes" id="UP001487740"/>
    </source>
</evidence>
<keyword evidence="2" id="KW-0812">Transmembrane</keyword>
<feature type="transmembrane region" description="Helical" evidence="2">
    <location>
        <begin position="87"/>
        <end position="104"/>
    </location>
</feature>
<proteinExistence type="predicted"/>
<evidence type="ECO:0000313" key="3">
    <source>
        <dbReference type="EMBL" id="KAK8372025.1"/>
    </source>
</evidence>
<dbReference type="EMBL" id="JARAKH010006375">
    <property type="protein sequence ID" value="KAK8372025.1"/>
    <property type="molecule type" value="Genomic_DNA"/>
</dbReference>
<feature type="compositionally biased region" description="Polar residues" evidence="1">
    <location>
        <begin position="1"/>
        <end position="11"/>
    </location>
</feature>
<feature type="region of interest" description="Disordered" evidence="1">
    <location>
        <begin position="1"/>
        <end position="29"/>
    </location>
</feature>
<evidence type="ECO:0000256" key="1">
    <source>
        <dbReference type="SAM" id="MobiDB-lite"/>
    </source>
</evidence>
<reference evidence="3 4" key="1">
    <citation type="submission" date="2023-03" db="EMBL/GenBank/DDBJ databases">
        <title>High-quality genome of Scylla paramamosain provides insights in environmental adaptation.</title>
        <authorList>
            <person name="Zhang L."/>
        </authorList>
    </citation>
    <scope>NUCLEOTIDE SEQUENCE [LARGE SCALE GENOMIC DNA]</scope>
    <source>
        <strain evidence="3">LZ_2023a</strain>
        <tissue evidence="3">Muscle</tissue>
    </source>
</reference>
<dbReference type="Proteomes" id="UP001487740">
    <property type="component" value="Unassembled WGS sequence"/>
</dbReference>
<feature type="transmembrane region" description="Helical" evidence="2">
    <location>
        <begin position="124"/>
        <end position="153"/>
    </location>
</feature>
<evidence type="ECO:0000256" key="2">
    <source>
        <dbReference type="SAM" id="Phobius"/>
    </source>
</evidence>
<comment type="caution">
    <text evidence="3">The sequence shown here is derived from an EMBL/GenBank/DDBJ whole genome shotgun (WGS) entry which is preliminary data.</text>
</comment>
<name>A0AAW0S9M5_SCYPA</name>
<organism evidence="3 4">
    <name type="scientific">Scylla paramamosain</name>
    <name type="common">Mud crab</name>
    <dbReference type="NCBI Taxonomy" id="85552"/>
    <lineage>
        <taxon>Eukaryota</taxon>
        <taxon>Metazoa</taxon>
        <taxon>Ecdysozoa</taxon>
        <taxon>Arthropoda</taxon>
        <taxon>Crustacea</taxon>
        <taxon>Multicrustacea</taxon>
        <taxon>Malacostraca</taxon>
        <taxon>Eumalacostraca</taxon>
        <taxon>Eucarida</taxon>
        <taxon>Decapoda</taxon>
        <taxon>Pleocyemata</taxon>
        <taxon>Brachyura</taxon>
        <taxon>Eubrachyura</taxon>
        <taxon>Portunoidea</taxon>
        <taxon>Portunidae</taxon>
        <taxon>Portuninae</taxon>
        <taxon>Scylla</taxon>
    </lineage>
</organism>
<keyword evidence="2" id="KW-1133">Transmembrane helix</keyword>
<dbReference type="AlphaFoldDB" id="A0AAW0S9M5"/>
<keyword evidence="4" id="KW-1185">Reference proteome</keyword>
<sequence length="154" mass="17770">MCSTQDITNAARSHHQQHMDNMRHHKHKHLRTTNTCSTRDITDTNAHSDNYPYPLFSKTTMRRHILVRATWNLSSKMFKHCLCSRDFILLIFAVCLLYICMQLLETTRDIKSSLRIATASDNSVANIFSIPLTLTLRYFLLRCVVMSGVALTLP</sequence>
<gene>
    <name evidence="3" type="ORF">O3P69_011882</name>
</gene>
<protein>
    <submittedName>
        <fullName evidence="3">Uncharacterized protein</fullName>
    </submittedName>
</protein>
<accession>A0AAW0S9M5</accession>